<keyword evidence="3" id="KW-1185">Reference proteome</keyword>
<dbReference type="Proteomes" id="UP000095283">
    <property type="component" value="Unplaced"/>
</dbReference>
<accession>A0A1I7WX77</accession>
<dbReference type="AlphaFoldDB" id="A0A1I7WX77"/>
<feature type="coiled-coil region" evidence="1">
    <location>
        <begin position="91"/>
        <end position="128"/>
    </location>
</feature>
<keyword evidence="2" id="KW-1133">Transmembrane helix</keyword>
<organism evidence="3 4">
    <name type="scientific">Heterorhabditis bacteriophora</name>
    <name type="common">Entomopathogenic nematode worm</name>
    <dbReference type="NCBI Taxonomy" id="37862"/>
    <lineage>
        <taxon>Eukaryota</taxon>
        <taxon>Metazoa</taxon>
        <taxon>Ecdysozoa</taxon>
        <taxon>Nematoda</taxon>
        <taxon>Chromadorea</taxon>
        <taxon>Rhabditida</taxon>
        <taxon>Rhabditina</taxon>
        <taxon>Rhabditomorpha</taxon>
        <taxon>Strongyloidea</taxon>
        <taxon>Heterorhabditidae</taxon>
        <taxon>Heterorhabditis</taxon>
    </lineage>
</organism>
<keyword evidence="2" id="KW-0472">Membrane</keyword>
<keyword evidence="2" id="KW-0812">Transmembrane</keyword>
<evidence type="ECO:0000256" key="2">
    <source>
        <dbReference type="SAM" id="Phobius"/>
    </source>
</evidence>
<name>A0A1I7WX77_HETBA</name>
<keyword evidence="1" id="KW-0175">Coiled coil</keyword>
<dbReference type="WBParaSite" id="Hba_09810">
    <property type="protein sequence ID" value="Hba_09810"/>
    <property type="gene ID" value="Hba_09810"/>
</dbReference>
<evidence type="ECO:0000313" key="4">
    <source>
        <dbReference type="WBParaSite" id="Hba_09810"/>
    </source>
</evidence>
<sequence>MSDYMAQMLNELMGPQRNALPGEVNFKECKNVLYTYIQYILDVKLKLRKNACLRLLLRHLRNKIFYLYMFKSSNERFLFQIEGERGNVAAAQTAVEKADELTNERAGLDKEEEKLEEDRQRAIAMEDHVTAGNKQMQVCQVRFFLILLFFKYIFKLCGLFYTI</sequence>
<evidence type="ECO:0000313" key="3">
    <source>
        <dbReference type="Proteomes" id="UP000095283"/>
    </source>
</evidence>
<proteinExistence type="predicted"/>
<evidence type="ECO:0000256" key="1">
    <source>
        <dbReference type="SAM" id="Coils"/>
    </source>
</evidence>
<protein>
    <submittedName>
        <fullName evidence="4">Dynein light chain</fullName>
    </submittedName>
</protein>
<reference evidence="4" key="1">
    <citation type="submission" date="2016-11" db="UniProtKB">
        <authorList>
            <consortium name="WormBaseParasite"/>
        </authorList>
    </citation>
    <scope>IDENTIFICATION</scope>
</reference>
<feature type="transmembrane region" description="Helical" evidence="2">
    <location>
        <begin position="143"/>
        <end position="161"/>
    </location>
</feature>